<feature type="domain" description="5'-3' exonuclease" evidence="6">
    <location>
        <begin position="4"/>
        <end position="276"/>
    </location>
</feature>
<comment type="function">
    <text evidence="4">5'-3' exonuclease acting preferentially on double-stranded DNA.</text>
</comment>
<evidence type="ECO:0000256" key="3">
    <source>
        <dbReference type="ARBA" id="ARBA00023125"/>
    </source>
</evidence>
<evidence type="ECO:0000259" key="6">
    <source>
        <dbReference type="SMART" id="SM00475"/>
    </source>
</evidence>
<protein>
    <recommendedName>
        <fullName evidence="5">5'-3' exonuclease</fullName>
    </recommendedName>
</protein>
<evidence type="ECO:0000256" key="4">
    <source>
        <dbReference type="ARBA" id="ARBA00049957"/>
    </source>
</evidence>
<dbReference type="Pfam" id="PF01367">
    <property type="entry name" value="5_3_exonuc"/>
    <property type="match status" value="1"/>
</dbReference>
<dbReference type="FunFam" id="1.10.150.20:FF:000003">
    <property type="entry name" value="DNA polymerase I"/>
    <property type="match status" value="1"/>
</dbReference>
<accession>A0A5R9F1P6</accession>
<dbReference type="InterPro" id="IPR029060">
    <property type="entry name" value="PIN-like_dom_sf"/>
</dbReference>
<dbReference type="SMART" id="SM00279">
    <property type="entry name" value="HhH2"/>
    <property type="match status" value="1"/>
</dbReference>
<dbReference type="SUPFAM" id="SSF47807">
    <property type="entry name" value="5' to 3' exonuclease, C-terminal subdomain"/>
    <property type="match status" value="1"/>
</dbReference>
<dbReference type="GO" id="GO:0017108">
    <property type="term" value="F:5'-flap endonuclease activity"/>
    <property type="evidence" value="ECO:0007669"/>
    <property type="project" value="InterPro"/>
</dbReference>
<dbReference type="Proteomes" id="UP000308230">
    <property type="component" value="Unassembled WGS sequence"/>
</dbReference>
<dbReference type="RefSeq" id="WP_138125978.1">
    <property type="nucleotide sequence ID" value="NZ_SWLG01000006.1"/>
</dbReference>
<evidence type="ECO:0000256" key="5">
    <source>
        <dbReference type="ARBA" id="ARBA00050026"/>
    </source>
</evidence>
<dbReference type="CDD" id="cd09898">
    <property type="entry name" value="H3TH_53EXO"/>
    <property type="match status" value="1"/>
</dbReference>
<name>A0A5R9F1P6_9BACL</name>
<proteinExistence type="predicted"/>
<dbReference type="InterPro" id="IPR020046">
    <property type="entry name" value="5-3_exonucl_a-hlix_arch_N"/>
</dbReference>
<reference evidence="7 8" key="1">
    <citation type="submission" date="2019-04" db="EMBL/GenBank/DDBJ databases">
        <title>Bacillus caeni sp. nov., a bacterium isolated from mangrove sediment.</title>
        <authorList>
            <person name="Huang H."/>
            <person name="Mo K."/>
            <person name="Hu Y."/>
        </authorList>
    </citation>
    <scope>NUCLEOTIDE SEQUENCE [LARGE SCALE GENOMIC DNA]</scope>
    <source>
        <strain evidence="7 8">HB172195</strain>
    </source>
</reference>
<dbReference type="SMART" id="SM00475">
    <property type="entry name" value="53EXOc"/>
    <property type="match status" value="1"/>
</dbReference>
<evidence type="ECO:0000256" key="2">
    <source>
        <dbReference type="ARBA" id="ARBA00022801"/>
    </source>
</evidence>
<dbReference type="AlphaFoldDB" id="A0A5R9F1P6"/>
<dbReference type="InterPro" id="IPR008918">
    <property type="entry name" value="HhH2"/>
</dbReference>
<dbReference type="GO" id="GO:0008409">
    <property type="term" value="F:5'-3' exonuclease activity"/>
    <property type="evidence" value="ECO:0007669"/>
    <property type="project" value="InterPro"/>
</dbReference>
<dbReference type="Pfam" id="PF02739">
    <property type="entry name" value="5_3_exonuc_N"/>
    <property type="match status" value="1"/>
</dbReference>
<dbReference type="EMBL" id="SWLG01000006">
    <property type="protein sequence ID" value="TLS37497.1"/>
    <property type="molecule type" value="Genomic_DNA"/>
</dbReference>
<comment type="caution">
    <text evidence="7">The sequence shown here is derived from an EMBL/GenBank/DDBJ whole genome shotgun (WGS) entry which is preliminary data.</text>
</comment>
<dbReference type="OrthoDB" id="9806424at2"/>
<dbReference type="PANTHER" id="PTHR42646:SF2">
    <property type="entry name" value="5'-3' EXONUCLEASE FAMILY PROTEIN"/>
    <property type="match status" value="1"/>
</dbReference>
<dbReference type="InterPro" id="IPR036279">
    <property type="entry name" value="5-3_exonuclease_C_sf"/>
</dbReference>
<dbReference type="Gene3D" id="1.10.150.20">
    <property type="entry name" value="5' to 3' exonuclease, C-terminal subdomain"/>
    <property type="match status" value="1"/>
</dbReference>
<evidence type="ECO:0000313" key="8">
    <source>
        <dbReference type="Proteomes" id="UP000308230"/>
    </source>
</evidence>
<evidence type="ECO:0000313" key="7">
    <source>
        <dbReference type="EMBL" id="TLS37497.1"/>
    </source>
</evidence>
<gene>
    <name evidence="7" type="ORF">FCL54_10160</name>
</gene>
<dbReference type="GO" id="GO:0033567">
    <property type="term" value="P:DNA replication, Okazaki fragment processing"/>
    <property type="evidence" value="ECO:0007669"/>
    <property type="project" value="InterPro"/>
</dbReference>
<dbReference type="PANTHER" id="PTHR42646">
    <property type="entry name" value="FLAP ENDONUCLEASE XNI"/>
    <property type="match status" value="1"/>
</dbReference>
<dbReference type="GO" id="GO:0003677">
    <property type="term" value="F:DNA binding"/>
    <property type="evidence" value="ECO:0007669"/>
    <property type="project" value="UniProtKB-KW"/>
</dbReference>
<keyword evidence="7" id="KW-0255">Endonuclease</keyword>
<evidence type="ECO:0000256" key="1">
    <source>
        <dbReference type="ARBA" id="ARBA00022722"/>
    </source>
</evidence>
<keyword evidence="8" id="KW-1185">Reference proteome</keyword>
<keyword evidence="1" id="KW-0540">Nuclease</keyword>
<dbReference type="InterPro" id="IPR020045">
    <property type="entry name" value="DNA_polI_H3TH"/>
</dbReference>
<dbReference type="InterPro" id="IPR038969">
    <property type="entry name" value="FEN"/>
</dbReference>
<dbReference type="SUPFAM" id="SSF88723">
    <property type="entry name" value="PIN domain-like"/>
    <property type="match status" value="1"/>
</dbReference>
<dbReference type="Gene3D" id="3.40.50.1010">
    <property type="entry name" value="5'-nuclease"/>
    <property type="match status" value="1"/>
</dbReference>
<dbReference type="InterPro" id="IPR002421">
    <property type="entry name" value="5-3_exonuclease"/>
</dbReference>
<organism evidence="7 8">
    <name type="scientific">Exobacillus caeni</name>
    <dbReference type="NCBI Taxonomy" id="2574798"/>
    <lineage>
        <taxon>Bacteria</taxon>
        <taxon>Bacillati</taxon>
        <taxon>Bacillota</taxon>
        <taxon>Bacilli</taxon>
        <taxon>Bacillales</taxon>
        <taxon>Guptibacillaceae</taxon>
        <taxon>Exobacillus</taxon>
    </lineage>
</organism>
<dbReference type="CDD" id="cd09859">
    <property type="entry name" value="PIN_53EXO"/>
    <property type="match status" value="1"/>
</dbReference>
<keyword evidence="3" id="KW-0238">DNA-binding</keyword>
<keyword evidence="2" id="KW-0378">Hydrolase</keyword>
<sequence length="299" mass="34664">MLQKYDDESLVLIDGFNLLSRCYFATAYGKTEDKISRTAEGIYNNALRVKVQKLLNLMKAFRATHFAVVWDVKRNETKRKEIYDDYKGTRGELPLPLIQQYQTATEIFQLTGIPQMTVEGYEADDVIGALSKRWSEEKNKPCIIYSNDRDLFQLLDENVSQVIAKKKQGDILYTVDHFREEFQIEPFQWIDVKALLGDKSDNIPGVPGVGEKAALPLIQDYHSINNLYDGLDELDQKFKRYKNKLAEGKEFAYLSKKLVEIERDIQEVNELDFKQISLALNRQVFIKEMDRLEITIKVG</sequence>